<keyword evidence="2 5" id="KW-0436">Ligase</keyword>
<proteinExistence type="inferred from homology"/>
<dbReference type="Gene3D" id="3.30.470.30">
    <property type="entry name" value="DNA ligase/mRNA capping enzyme"/>
    <property type="match status" value="1"/>
</dbReference>
<gene>
    <name evidence="5" type="ORF">F5983_36565</name>
</gene>
<evidence type="ECO:0000256" key="3">
    <source>
        <dbReference type="ARBA" id="ARBA00034003"/>
    </source>
</evidence>
<dbReference type="PANTHER" id="PTHR45674:SF4">
    <property type="entry name" value="DNA LIGASE 1"/>
    <property type="match status" value="1"/>
</dbReference>
<comment type="similarity">
    <text evidence="1">Belongs to the ATP-dependent DNA ligase family.</text>
</comment>
<evidence type="ECO:0000313" key="6">
    <source>
        <dbReference type="Proteomes" id="UP000326907"/>
    </source>
</evidence>
<dbReference type="Proteomes" id="UP000326907">
    <property type="component" value="Unassembled WGS sequence"/>
</dbReference>
<dbReference type="CDD" id="cd07970">
    <property type="entry name" value="OBF_DNA_ligase_LigC"/>
    <property type="match status" value="1"/>
</dbReference>
<dbReference type="GO" id="GO:0005524">
    <property type="term" value="F:ATP binding"/>
    <property type="evidence" value="ECO:0007669"/>
    <property type="project" value="InterPro"/>
</dbReference>
<dbReference type="SUPFAM" id="SSF56091">
    <property type="entry name" value="DNA ligase/mRNA capping enzyme, catalytic domain"/>
    <property type="match status" value="1"/>
</dbReference>
<protein>
    <submittedName>
        <fullName evidence="5">ATP-dependent DNA ligase</fullName>
    </submittedName>
</protein>
<dbReference type="InterPro" id="IPR012310">
    <property type="entry name" value="DNA_ligase_ATP-dep_cent"/>
</dbReference>
<keyword evidence="6" id="KW-1185">Reference proteome</keyword>
<dbReference type="AlphaFoldDB" id="A0A5N5EBA9"/>
<dbReference type="InterPro" id="IPR050191">
    <property type="entry name" value="ATP-dep_DNA_ligase"/>
</dbReference>
<dbReference type="EMBL" id="VYUA01000079">
    <property type="protein sequence ID" value="KAB2587675.1"/>
    <property type="molecule type" value="Genomic_DNA"/>
</dbReference>
<comment type="caution">
    <text evidence="5">The sequence shown here is derived from an EMBL/GenBank/DDBJ whole genome shotgun (WGS) entry which is preliminary data.</text>
</comment>
<organism evidence="5 6">
    <name type="scientific">Streptomyces arboris</name>
    <dbReference type="NCBI Taxonomy" id="2600619"/>
    <lineage>
        <taxon>Bacteria</taxon>
        <taxon>Bacillati</taxon>
        <taxon>Actinomycetota</taxon>
        <taxon>Actinomycetes</taxon>
        <taxon>Kitasatosporales</taxon>
        <taxon>Streptomycetaceae</taxon>
        <taxon>Streptomyces</taxon>
    </lineage>
</organism>
<dbReference type="Gene3D" id="2.40.50.140">
    <property type="entry name" value="Nucleic acid-binding proteins"/>
    <property type="match status" value="1"/>
</dbReference>
<evidence type="ECO:0000256" key="1">
    <source>
        <dbReference type="ARBA" id="ARBA00007572"/>
    </source>
</evidence>
<accession>A0A5N5EBA9</accession>
<dbReference type="PROSITE" id="PS50160">
    <property type="entry name" value="DNA_LIGASE_A3"/>
    <property type="match status" value="1"/>
</dbReference>
<sequence length="332" mass="36003">MVWTLPEPMLAEPVNNPALPPGWAAEPKWDGYRALLARYADGRVIIRSRRGTDMTAAFPEITRAAASLPAGVEFAMDGELVVWEEGRVAFERLQGRLNRTAATAARMAAQWPAHYVAFDLLRLNGTDSDLTAKPYAARRAALEQLFADHALPPPWTLCPSTTDPAAAAEWLDWSAVGMEGLVLKNLRGAYRPATRAWRKYRVAHTTDAVIGAVSRSLADPATALLGRYDQAGRLRYAGRSTVLSRPLAAALRAQLSPAGEEHPWTGRTFSASWGTKAALTVALVVPEAVVEVRADVSRDGAGRWRHPVKVVRLRDDLAPADVPLFGDDTAAG</sequence>
<dbReference type="PANTHER" id="PTHR45674">
    <property type="entry name" value="DNA LIGASE 1/3 FAMILY MEMBER"/>
    <property type="match status" value="1"/>
</dbReference>
<feature type="domain" description="ATP-dependent DNA ligase family profile" evidence="4">
    <location>
        <begin position="115"/>
        <end position="219"/>
    </location>
</feature>
<dbReference type="Pfam" id="PF01068">
    <property type="entry name" value="DNA_ligase_A_M"/>
    <property type="match status" value="1"/>
</dbReference>
<dbReference type="GO" id="GO:0006281">
    <property type="term" value="P:DNA repair"/>
    <property type="evidence" value="ECO:0007669"/>
    <property type="project" value="InterPro"/>
</dbReference>
<comment type="catalytic activity">
    <reaction evidence="3">
        <text>ATP + (deoxyribonucleotide)n-3'-hydroxyl + 5'-phospho-(deoxyribonucleotide)m = (deoxyribonucleotide)n+m + AMP + diphosphate.</text>
        <dbReference type="EC" id="6.5.1.1"/>
    </reaction>
</comment>
<evidence type="ECO:0000259" key="4">
    <source>
        <dbReference type="PROSITE" id="PS50160"/>
    </source>
</evidence>
<name>A0A5N5EBA9_9ACTN</name>
<dbReference type="RefSeq" id="WP_151514058.1">
    <property type="nucleotide sequence ID" value="NZ_JBMOST010000034.1"/>
</dbReference>
<dbReference type="GO" id="GO:0003910">
    <property type="term" value="F:DNA ligase (ATP) activity"/>
    <property type="evidence" value="ECO:0007669"/>
    <property type="project" value="UniProtKB-EC"/>
</dbReference>
<evidence type="ECO:0000256" key="2">
    <source>
        <dbReference type="ARBA" id="ARBA00022598"/>
    </source>
</evidence>
<dbReference type="InterPro" id="IPR012340">
    <property type="entry name" value="NA-bd_OB-fold"/>
</dbReference>
<dbReference type="InterPro" id="IPR044117">
    <property type="entry name" value="OBF_LigC-like"/>
</dbReference>
<dbReference type="GO" id="GO:0006310">
    <property type="term" value="P:DNA recombination"/>
    <property type="evidence" value="ECO:0007669"/>
    <property type="project" value="InterPro"/>
</dbReference>
<evidence type="ECO:0000313" key="5">
    <source>
        <dbReference type="EMBL" id="KAB2587675.1"/>
    </source>
</evidence>
<reference evidence="5 6" key="1">
    <citation type="submission" date="2019-09" db="EMBL/GenBank/DDBJ databases">
        <authorList>
            <person name="Liu P."/>
        </authorList>
    </citation>
    <scope>NUCLEOTIDE SEQUENCE [LARGE SCALE GENOMIC DNA]</scope>
    <source>
        <strain evidence="5 6">TRM68085</strain>
    </source>
</reference>